<dbReference type="EMBL" id="JANPWZ010000478">
    <property type="protein sequence ID" value="KAJ3576407.1"/>
    <property type="molecule type" value="Genomic_DNA"/>
</dbReference>
<organism evidence="2 3">
    <name type="scientific">Xylaria arbuscula</name>
    <dbReference type="NCBI Taxonomy" id="114810"/>
    <lineage>
        <taxon>Eukaryota</taxon>
        <taxon>Fungi</taxon>
        <taxon>Dikarya</taxon>
        <taxon>Ascomycota</taxon>
        <taxon>Pezizomycotina</taxon>
        <taxon>Sordariomycetes</taxon>
        <taxon>Xylariomycetidae</taxon>
        <taxon>Xylariales</taxon>
        <taxon>Xylariaceae</taxon>
        <taxon>Xylaria</taxon>
    </lineage>
</organism>
<keyword evidence="3" id="KW-1185">Reference proteome</keyword>
<sequence length="335" mass="38317">MANGPMEPMEEKGYEVALRALWRELEWLEWQPPPELKNIHKPNPKECIEVKQTLAKATKFPTELIDIVMDFAEYWACSAASIDYSVTSRKQLGIHGGHSENQFLLRTEPLGLTTWHADDEKRWLEAAPTRALGEEYPRAELERFVEGPPSTLDHPCRKIVFEIVSRDQGWSHETESHGTYHSSWTWFDAGIDRFDKAHTPESNEDAGESESKASDNAGNGPTTDSIRPIWPLLKDDLSAYQHPLLPPADHKIQCNCVAEHEWQHHRVEWLWTDNIRLGTGAAEELEEMGRGSATGDGSFLRTLKFGDMVTIWGRARFPGWTNNVQKFRVEVYWAL</sequence>
<feature type="region of interest" description="Disordered" evidence="1">
    <location>
        <begin position="196"/>
        <end position="225"/>
    </location>
</feature>
<gene>
    <name evidence="2" type="ORF">NPX13_g3709</name>
</gene>
<reference evidence="2" key="1">
    <citation type="submission" date="2022-07" db="EMBL/GenBank/DDBJ databases">
        <title>Genome Sequence of Xylaria arbuscula.</title>
        <authorList>
            <person name="Buettner E."/>
        </authorList>
    </citation>
    <scope>NUCLEOTIDE SEQUENCE</scope>
    <source>
        <strain evidence="2">VT107</strain>
    </source>
</reference>
<evidence type="ECO:0000313" key="3">
    <source>
        <dbReference type="Proteomes" id="UP001148614"/>
    </source>
</evidence>
<proteinExistence type="predicted"/>
<name>A0A9W8NHR1_9PEZI</name>
<evidence type="ECO:0000256" key="1">
    <source>
        <dbReference type="SAM" id="MobiDB-lite"/>
    </source>
</evidence>
<dbReference type="AlphaFoldDB" id="A0A9W8NHR1"/>
<feature type="compositionally biased region" description="Polar residues" evidence="1">
    <location>
        <begin position="214"/>
        <end position="225"/>
    </location>
</feature>
<dbReference type="Proteomes" id="UP001148614">
    <property type="component" value="Unassembled WGS sequence"/>
</dbReference>
<dbReference type="VEuPathDB" id="FungiDB:F4678DRAFT_282767"/>
<accession>A0A9W8NHR1</accession>
<evidence type="ECO:0000313" key="2">
    <source>
        <dbReference type="EMBL" id="KAJ3576407.1"/>
    </source>
</evidence>
<comment type="caution">
    <text evidence="2">The sequence shown here is derived from an EMBL/GenBank/DDBJ whole genome shotgun (WGS) entry which is preliminary data.</text>
</comment>
<protein>
    <submittedName>
        <fullName evidence="2">Uncharacterized protein</fullName>
    </submittedName>
</protein>